<dbReference type="GO" id="GO:0003676">
    <property type="term" value="F:nucleic acid binding"/>
    <property type="evidence" value="ECO:0007669"/>
    <property type="project" value="InterPro"/>
</dbReference>
<dbReference type="Gene3D" id="3.30.420.10">
    <property type="entry name" value="Ribonuclease H-like superfamily/Ribonuclease H"/>
    <property type="match status" value="1"/>
</dbReference>
<name>A0AAD9N6Q6_9ANNE</name>
<dbReference type="SUPFAM" id="SSF53098">
    <property type="entry name" value="Ribonuclease H-like"/>
    <property type="match status" value="1"/>
</dbReference>
<accession>A0AAD9N6Q6</accession>
<dbReference type="InterPro" id="IPR001584">
    <property type="entry name" value="Integrase_cat-core"/>
</dbReference>
<evidence type="ECO:0000259" key="1">
    <source>
        <dbReference type="PROSITE" id="PS50994"/>
    </source>
</evidence>
<dbReference type="InterPro" id="IPR036397">
    <property type="entry name" value="RNaseH_sf"/>
</dbReference>
<gene>
    <name evidence="2" type="ORF">LSH36_189g04030</name>
</gene>
<dbReference type="AlphaFoldDB" id="A0AAD9N6Q6"/>
<dbReference type="InterPro" id="IPR041588">
    <property type="entry name" value="Integrase_H2C2"/>
</dbReference>
<dbReference type="InterPro" id="IPR050951">
    <property type="entry name" value="Retrovirus_Pol_polyprotein"/>
</dbReference>
<proteinExistence type="predicted"/>
<reference evidence="2" key="1">
    <citation type="journal article" date="2023" name="Mol. Biol. Evol.">
        <title>Third-Generation Sequencing Reveals the Adaptive Role of the Epigenome in Three Deep-Sea Polychaetes.</title>
        <authorList>
            <person name="Perez M."/>
            <person name="Aroh O."/>
            <person name="Sun Y."/>
            <person name="Lan Y."/>
            <person name="Juniper S.K."/>
            <person name="Young C.R."/>
            <person name="Angers B."/>
            <person name="Qian P.Y."/>
        </authorList>
    </citation>
    <scope>NUCLEOTIDE SEQUENCE</scope>
    <source>
        <strain evidence="2">P08H-3</strain>
    </source>
</reference>
<dbReference type="Pfam" id="PF17921">
    <property type="entry name" value="Integrase_H2C2"/>
    <property type="match status" value="1"/>
</dbReference>
<organism evidence="2 3">
    <name type="scientific">Paralvinella palmiformis</name>
    <dbReference type="NCBI Taxonomy" id="53620"/>
    <lineage>
        <taxon>Eukaryota</taxon>
        <taxon>Metazoa</taxon>
        <taxon>Spiralia</taxon>
        <taxon>Lophotrochozoa</taxon>
        <taxon>Annelida</taxon>
        <taxon>Polychaeta</taxon>
        <taxon>Sedentaria</taxon>
        <taxon>Canalipalpata</taxon>
        <taxon>Terebellida</taxon>
        <taxon>Terebelliformia</taxon>
        <taxon>Alvinellidae</taxon>
        <taxon>Paralvinella</taxon>
    </lineage>
</organism>
<comment type="caution">
    <text evidence="2">The sequence shown here is derived from an EMBL/GenBank/DDBJ whole genome shotgun (WGS) entry which is preliminary data.</text>
</comment>
<dbReference type="Proteomes" id="UP001208570">
    <property type="component" value="Unassembled WGS sequence"/>
</dbReference>
<protein>
    <recommendedName>
        <fullName evidence="1">Integrase catalytic domain-containing protein</fullName>
    </recommendedName>
</protein>
<feature type="domain" description="Integrase catalytic" evidence="1">
    <location>
        <begin position="63"/>
        <end position="165"/>
    </location>
</feature>
<keyword evidence="3" id="KW-1185">Reference proteome</keyword>
<dbReference type="EMBL" id="JAODUP010000189">
    <property type="protein sequence ID" value="KAK2157538.1"/>
    <property type="molecule type" value="Genomic_DNA"/>
</dbReference>
<evidence type="ECO:0000313" key="3">
    <source>
        <dbReference type="Proteomes" id="UP001208570"/>
    </source>
</evidence>
<dbReference type="Gene3D" id="1.10.340.70">
    <property type="match status" value="1"/>
</dbReference>
<evidence type="ECO:0000313" key="2">
    <source>
        <dbReference type="EMBL" id="KAK2157538.1"/>
    </source>
</evidence>
<sequence>MHPGIVRMKSIARSFMWWLDIASDIDEMVRSCSECSRQRNAPPPHLAVHGHGPSGHDIGTVTVLRKLFAAYGLPESAVLDNGSQFTSEEFETFLKLNHVEHVCPPYHPASNGLAERNVQTFKNMLTKADPRIPLQHRDSDILFQYRNTPLTITGRTPAELFLIRAP</sequence>
<dbReference type="InterPro" id="IPR012337">
    <property type="entry name" value="RNaseH-like_sf"/>
</dbReference>
<dbReference type="PANTHER" id="PTHR37984:SF5">
    <property type="entry name" value="PROTEIN NYNRIN-LIKE"/>
    <property type="match status" value="1"/>
</dbReference>
<dbReference type="PANTHER" id="PTHR37984">
    <property type="entry name" value="PROTEIN CBG26694"/>
    <property type="match status" value="1"/>
</dbReference>
<dbReference type="PROSITE" id="PS50994">
    <property type="entry name" value="INTEGRASE"/>
    <property type="match status" value="1"/>
</dbReference>
<dbReference type="GO" id="GO:0015074">
    <property type="term" value="P:DNA integration"/>
    <property type="evidence" value="ECO:0007669"/>
    <property type="project" value="InterPro"/>
</dbReference>